<evidence type="ECO:0000313" key="4">
    <source>
        <dbReference type="Proteomes" id="UP000634136"/>
    </source>
</evidence>
<keyword evidence="1" id="KW-0175">Coiled coil</keyword>
<feature type="region of interest" description="Disordered" evidence="2">
    <location>
        <begin position="64"/>
        <end position="102"/>
    </location>
</feature>
<accession>A0A834TUQ8</accession>
<dbReference type="InterPro" id="IPR007942">
    <property type="entry name" value="PLipase-like"/>
</dbReference>
<feature type="compositionally biased region" description="Basic residues" evidence="2">
    <location>
        <begin position="1"/>
        <end position="11"/>
    </location>
</feature>
<keyword evidence="4" id="KW-1185">Reference proteome</keyword>
<dbReference type="AlphaFoldDB" id="A0A834TUQ8"/>
<proteinExistence type="predicted"/>
<dbReference type="OrthoDB" id="1096033at2759"/>
<dbReference type="Proteomes" id="UP000634136">
    <property type="component" value="Unassembled WGS sequence"/>
</dbReference>
<dbReference type="EMBL" id="JAAIUW010000006">
    <property type="protein sequence ID" value="KAF7828898.1"/>
    <property type="molecule type" value="Genomic_DNA"/>
</dbReference>
<gene>
    <name evidence="3" type="ORF">G2W53_020062</name>
</gene>
<evidence type="ECO:0000256" key="1">
    <source>
        <dbReference type="SAM" id="Coils"/>
    </source>
</evidence>
<dbReference type="PANTHER" id="PTHR35358:SF10">
    <property type="entry name" value="PLANT PHOSPHOLIPASE-LIKE PROTEIN"/>
    <property type="match status" value="1"/>
</dbReference>
<comment type="caution">
    <text evidence="3">The sequence shown here is derived from an EMBL/GenBank/DDBJ whole genome shotgun (WGS) entry which is preliminary data.</text>
</comment>
<organism evidence="3 4">
    <name type="scientific">Senna tora</name>
    <dbReference type="NCBI Taxonomy" id="362788"/>
    <lineage>
        <taxon>Eukaryota</taxon>
        <taxon>Viridiplantae</taxon>
        <taxon>Streptophyta</taxon>
        <taxon>Embryophyta</taxon>
        <taxon>Tracheophyta</taxon>
        <taxon>Spermatophyta</taxon>
        <taxon>Magnoliopsida</taxon>
        <taxon>eudicotyledons</taxon>
        <taxon>Gunneridae</taxon>
        <taxon>Pentapetalae</taxon>
        <taxon>rosids</taxon>
        <taxon>fabids</taxon>
        <taxon>Fabales</taxon>
        <taxon>Fabaceae</taxon>
        <taxon>Caesalpinioideae</taxon>
        <taxon>Cassia clade</taxon>
        <taxon>Senna</taxon>
    </lineage>
</organism>
<feature type="region of interest" description="Disordered" evidence="2">
    <location>
        <begin position="1"/>
        <end position="25"/>
    </location>
</feature>
<protein>
    <submittedName>
        <fullName evidence="3">Plant phospholipase-like protein</fullName>
    </submittedName>
</protein>
<evidence type="ECO:0000313" key="3">
    <source>
        <dbReference type="EMBL" id="KAF7828898.1"/>
    </source>
</evidence>
<feature type="compositionally biased region" description="Basic and acidic residues" evidence="2">
    <location>
        <begin position="12"/>
        <end position="25"/>
    </location>
</feature>
<sequence length="418" mass="47754">MRRSTRKRKMEPHHQVSSDSHNTHELDVWAPIGYSKKYLTPDPVLSNNRRASLRSAKRIIEAEYRSQKMMEKSTPTLELRPQRSTSKSLHPRESREDPSANDCSAQLENIIDNVIASVSQAPRDSSTSYSNYLRKHAASKPSTFTQAKSYEDIELIGESQMEGPDTASNIIFADQLPLAEAEVNGERAKGCEMKSHSMDKCPSETLSLGLAEWANMWDDEASNHHAVVDSSLVTFEEYRVKEESVPMLSLIFRKYGDITKNCTFVRAEFRSRILDVVCDNIRRLQATEIEHVTEGEVKDMIDLVVDLKNGKVDIGWLHERLVEILEAIQLIKESGRSLKDEGDSNAEKIENAKREEEVLKVELMTLEENRKSVREKLAVVERTLAMEREKSIMIKEKVINAKSKIRRLHNKTLVDDLF</sequence>
<dbReference type="Pfam" id="PF05278">
    <property type="entry name" value="PEARLI-4"/>
    <property type="match status" value="1"/>
</dbReference>
<dbReference type="PANTHER" id="PTHR35358">
    <property type="entry name" value="OS06G0711100 PROTEIN"/>
    <property type="match status" value="1"/>
</dbReference>
<name>A0A834TUQ8_9FABA</name>
<feature type="coiled-coil region" evidence="1">
    <location>
        <begin position="349"/>
        <end position="383"/>
    </location>
</feature>
<reference evidence="3" key="1">
    <citation type="submission" date="2020-09" db="EMBL/GenBank/DDBJ databases">
        <title>Genome-Enabled Discovery of Anthraquinone Biosynthesis in Senna tora.</title>
        <authorList>
            <person name="Kang S.-H."/>
            <person name="Pandey R.P."/>
            <person name="Lee C.-M."/>
            <person name="Sim J.-S."/>
            <person name="Jeong J.-T."/>
            <person name="Choi B.-S."/>
            <person name="Jung M."/>
            <person name="Ginzburg D."/>
            <person name="Zhao K."/>
            <person name="Won S.Y."/>
            <person name="Oh T.-J."/>
            <person name="Yu Y."/>
            <person name="Kim N.-H."/>
            <person name="Lee O.R."/>
            <person name="Lee T.-H."/>
            <person name="Bashyal P."/>
            <person name="Kim T.-S."/>
            <person name="Lee W.-H."/>
            <person name="Kawkins C."/>
            <person name="Kim C.-K."/>
            <person name="Kim J.S."/>
            <person name="Ahn B.O."/>
            <person name="Rhee S.Y."/>
            <person name="Sohng J.K."/>
        </authorList>
    </citation>
    <scope>NUCLEOTIDE SEQUENCE</scope>
    <source>
        <tissue evidence="3">Leaf</tissue>
    </source>
</reference>
<evidence type="ECO:0000256" key="2">
    <source>
        <dbReference type="SAM" id="MobiDB-lite"/>
    </source>
</evidence>